<feature type="region of interest" description="Disordered" evidence="6">
    <location>
        <begin position="405"/>
        <end position="436"/>
    </location>
</feature>
<gene>
    <name evidence="7" type="ORF">AO440_001409</name>
</gene>
<dbReference type="AlphaFoldDB" id="A0A0W0CKY2"/>
<protein>
    <recommendedName>
        <fullName evidence="4">Ribosome biogenesis protein NSA1</fullName>
    </recommendedName>
</protein>
<dbReference type="GO" id="GO:0042273">
    <property type="term" value="P:ribosomal large subunit biogenesis"/>
    <property type="evidence" value="ECO:0007669"/>
    <property type="project" value="EnsemblFungi"/>
</dbReference>
<comment type="subcellular location">
    <subcellularLocation>
        <location evidence="2">Nucleus</location>
        <location evidence="2">Nucleolus</location>
    </subcellularLocation>
</comment>
<evidence type="ECO:0000313" key="8">
    <source>
        <dbReference type="Proteomes" id="UP000054886"/>
    </source>
</evidence>
<dbReference type="VEuPathDB" id="FungiDB:GWK60_F06941"/>
<reference evidence="7 8" key="1">
    <citation type="submission" date="2015-10" db="EMBL/GenBank/DDBJ databases">
        <title>Draft genomes sequences of Candida glabrata isolates 1A, 1B, 2A, 2B, 3A and 3B.</title>
        <authorList>
            <person name="Haavelsrud O.E."/>
            <person name="Gaustad P."/>
        </authorList>
    </citation>
    <scope>NUCLEOTIDE SEQUENCE [LARGE SCALE GENOMIC DNA]</scope>
    <source>
        <strain evidence="7">910700640</strain>
    </source>
</reference>
<keyword evidence="5" id="KW-0690">Ribosome biogenesis</keyword>
<evidence type="ECO:0000313" key="7">
    <source>
        <dbReference type="EMBL" id="KTB00017.1"/>
    </source>
</evidence>
<dbReference type="GO" id="GO:0030687">
    <property type="term" value="C:preribosome, large subunit precursor"/>
    <property type="evidence" value="ECO:0007669"/>
    <property type="project" value="EnsemblFungi"/>
</dbReference>
<dbReference type="GO" id="GO:0006364">
    <property type="term" value="P:rRNA processing"/>
    <property type="evidence" value="ECO:0007669"/>
    <property type="project" value="UniProtKB-KW"/>
</dbReference>
<comment type="similarity">
    <text evidence="3">Belongs to the NSA1 family.</text>
</comment>
<dbReference type="SMR" id="A0A0W0CKY2"/>
<evidence type="ECO:0000256" key="2">
    <source>
        <dbReference type="ARBA" id="ARBA00004604"/>
    </source>
</evidence>
<dbReference type="PANTHER" id="PTHR16038:SF4">
    <property type="entry name" value="WD REPEAT-CONTAINING PROTEIN 74"/>
    <property type="match status" value="1"/>
</dbReference>
<evidence type="ECO:0000256" key="3">
    <source>
        <dbReference type="ARBA" id="ARBA00007861"/>
    </source>
</evidence>
<dbReference type="VEuPathDB" id="FungiDB:B1J91_F07403g"/>
<evidence type="ECO:0000256" key="1">
    <source>
        <dbReference type="ARBA" id="ARBA00002889"/>
    </source>
</evidence>
<dbReference type="InterPro" id="IPR036322">
    <property type="entry name" value="WD40_repeat_dom_sf"/>
</dbReference>
<organism evidence="7 8">
    <name type="scientific">Candida glabrata</name>
    <name type="common">Yeast</name>
    <name type="synonym">Torulopsis glabrata</name>
    <dbReference type="NCBI Taxonomy" id="5478"/>
    <lineage>
        <taxon>Eukaryota</taxon>
        <taxon>Fungi</taxon>
        <taxon>Dikarya</taxon>
        <taxon>Ascomycota</taxon>
        <taxon>Saccharomycotina</taxon>
        <taxon>Saccharomycetes</taxon>
        <taxon>Saccharomycetales</taxon>
        <taxon>Saccharomycetaceae</taxon>
        <taxon>Nakaseomyces</taxon>
    </lineage>
</organism>
<accession>A0A0W0CKY2</accession>
<name>A0A0W0CKY2_CANGB</name>
<dbReference type="OMA" id="IWEAKNV"/>
<comment type="caution">
    <text evidence="7">The sequence shown here is derived from an EMBL/GenBank/DDBJ whole genome shotgun (WGS) entry which is preliminary data.</text>
</comment>
<dbReference type="GO" id="GO:0005730">
    <property type="term" value="C:nucleolus"/>
    <property type="evidence" value="ECO:0007669"/>
    <property type="project" value="UniProtKB-SubCell"/>
</dbReference>
<dbReference type="Proteomes" id="UP000054886">
    <property type="component" value="Unassembled WGS sequence"/>
</dbReference>
<dbReference type="PANTHER" id="PTHR16038">
    <property type="entry name" value="NOP SEVEN ASSOCIATED PROTEIN 1"/>
    <property type="match status" value="1"/>
</dbReference>
<evidence type="ECO:0000256" key="6">
    <source>
        <dbReference type="SAM" id="MobiDB-lite"/>
    </source>
</evidence>
<comment type="function">
    <text evidence="1">Involved in the biogenesis of the 60S ribosomal subunit.</text>
</comment>
<evidence type="ECO:0000256" key="4">
    <source>
        <dbReference type="ARBA" id="ARBA00014234"/>
    </source>
</evidence>
<evidence type="ECO:0000256" key="5">
    <source>
        <dbReference type="ARBA" id="ARBA00022517"/>
    </source>
</evidence>
<sequence length="436" mass="49415">MRVLASCVDNGSLKEAVFGFGTDTSVQTAPQPQLIETHLCEGLDAHVEQIHKIDDGKWLLARHNGTVQYVESELVDHSEIEGMKVSHFDVVGSITGLLDVSRLDHLNAQSKRRTKLKDGFVSLAPVSKKDCYLACTKSGLVHILALNFKDKLLTKLQTFEVKAPLEFAQVYDVEKTKKTVFACGGEENLVKLFELSESCDKISMIWESKNVKNDRLDMRVPVWPVALKFLQPVPTSSAGYDKNKLNFQFLVVTGWSHFGIYNTQHGKRPMKYLDLLPEREPLRQLELLDPSHNTKAITQLGNLKCKETESLEFITTDKKTQVLKYNGQGQLIGKYGKGDITGLATYIGIHDQKYLLEGGLDRYLRVFDIESRAQKAKIYLGTNINRILVLDEELEALQEIEMAKNNKRKQTASDEEDDAEELWSKLETKKEKKRKL</sequence>
<dbReference type="PhylomeDB" id="A0A0W0CKY2"/>
<dbReference type="InterPro" id="IPR037379">
    <property type="entry name" value="WDR74/Nsa1"/>
</dbReference>
<dbReference type="VEuPathDB" id="FungiDB:CAGL0F07403g"/>
<dbReference type="EMBL" id="LLZZ01000141">
    <property type="protein sequence ID" value="KTB00017.1"/>
    <property type="molecule type" value="Genomic_DNA"/>
</dbReference>
<dbReference type="SUPFAM" id="SSF50978">
    <property type="entry name" value="WD40 repeat-like"/>
    <property type="match status" value="1"/>
</dbReference>
<dbReference type="CDD" id="cd22858">
    <property type="entry name" value="Nsa1"/>
    <property type="match status" value="1"/>
</dbReference>
<dbReference type="VEuPathDB" id="FungiDB:GVI51_F06963"/>
<proteinExistence type="inferred from homology"/>